<organism evidence="2 3">
    <name type="scientific">Propioniciclava tarda</name>
    <dbReference type="NCBI Taxonomy" id="433330"/>
    <lineage>
        <taxon>Bacteria</taxon>
        <taxon>Bacillati</taxon>
        <taxon>Actinomycetota</taxon>
        <taxon>Actinomycetes</taxon>
        <taxon>Propionibacteriales</taxon>
        <taxon>Propionibacteriaceae</taxon>
        <taxon>Propioniciclava</taxon>
    </lineage>
</organism>
<dbReference type="Proteomes" id="UP000291933">
    <property type="component" value="Unassembled WGS sequence"/>
</dbReference>
<feature type="transmembrane region" description="Helical" evidence="1">
    <location>
        <begin position="81"/>
        <end position="103"/>
    </location>
</feature>
<comment type="caution">
    <text evidence="2">The sequence shown here is derived from an EMBL/GenBank/DDBJ whole genome shotgun (WGS) entry which is preliminary data.</text>
</comment>
<dbReference type="RefSeq" id="WP_131172762.1">
    <property type="nucleotide sequence ID" value="NZ_FXTL01000016.1"/>
</dbReference>
<keyword evidence="1" id="KW-0812">Transmembrane</keyword>
<keyword evidence="1" id="KW-0472">Membrane</keyword>
<dbReference type="OrthoDB" id="166547at2"/>
<gene>
    <name evidence="2" type="ORF">ET996_11795</name>
</gene>
<name>A0A4Q9KIL5_PROTD</name>
<evidence type="ECO:0000256" key="1">
    <source>
        <dbReference type="SAM" id="Phobius"/>
    </source>
</evidence>
<keyword evidence="3" id="KW-1185">Reference proteome</keyword>
<feature type="transmembrane region" description="Helical" evidence="1">
    <location>
        <begin position="12"/>
        <end position="31"/>
    </location>
</feature>
<evidence type="ECO:0000313" key="3">
    <source>
        <dbReference type="Proteomes" id="UP000291933"/>
    </source>
</evidence>
<proteinExistence type="predicted"/>
<accession>A0A4Q9KIL5</accession>
<dbReference type="InterPro" id="IPR018687">
    <property type="entry name" value="DUF2177_membr"/>
</dbReference>
<dbReference type="EMBL" id="SDMR01000016">
    <property type="protein sequence ID" value="TBT94236.1"/>
    <property type="molecule type" value="Genomic_DNA"/>
</dbReference>
<reference evidence="2 3" key="1">
    <citation type="submission" date="2019-01" db="EMBL/GenBank/DDBJ databases">
        <title>Lactibacter flavus gen. nov., sp. nov., a novel bacterium of the family Propionibacteriaceae isolated from raw milk and dairy products.</title>
        <authorList>
            <person name="Huptas C."/>
            <person name="Wenning M."/>
            <person name="Breitenwieser F."/>
            <person name="Doll E."/>
            <person name="Von Neubeck M."/>
            <person name="Busse H.-J."/>
            <person name="Scherer S."/>
        </authorList>
    </citation>
    <scope>NUCLEOTIDE SEQUENCE [LARGE SCALE GENOMIC DNA]</scope>
    <source>
        <strain evidence="2 3">DSM 22130</strain>
    </source>
</reference>
<keyword evidence="1" id="KW-1133">Transmembrane helix</keyword>
<dbReference type="Pfam" id="PF09945">
    <property type="entry name" value="DUF2177"/>
    <property type="match status" value="1"/>
</dbReference>
<sequence length="144" mass="14728">MSDSVRRWGVAYLLAAATFAALDVVWISLVAGQQYRSQIPQLMADSPNGAAAGLFYALFVCGIVAFGVRPHDPDASLASRAASGALFGLLAYATWGLTGVAVLKGFPWGLALLDMAWGAVASGVVTAVTATILGRLKALGSGAN</sequence>
<feature type="transmembrane region" description="Helical" evidence="1">
    <location>
        <begin position="115"/>
        <end position="136"/>
    </location>
</feature>
<protein>
    <submittedName>
        <fullName evidence="2">DUF2177 family protein</fullName>
    </submittedName>
</protein>
<dbReference type="AlphaFoldDB" id="A0A4Q9KIL5"/>
<feature type="transmembrane region" description="Helical" evidence="1">
    <location>
        <begin position="51"/>
        <end position="69"/>
    </location>
</feature>
<evidence type="ECO:0000313" key="2">
    <source>
        <dbReference type="EMBL" id="TBT94236.1"/>
    </source>
</evidence>